<gene>
    <name evidence="2" type="primary">P0038C05.38</name>
</gene>
<dbReference type="EMBL" id="AP003044">
    <property type="protein sequence ID" value="BAB19352.1"/>
    <property type="molecule type" value="Genomic_DNA"/>
</dbReference>
<protein>
    <submittedName>
        <fullName evidence="2">Uncharacterized protein</fullName>
    </submittedName>
</protein>
<evidence type="ECO:0000313" key="2">
    <source>
        <dbReference type="EMBL" id="BAB19352.1"/>
    </source>
</evidence>
<evidence type="ECO:0000256" key="1">
    <source>
        <dbReference type="SAM" id="MobiDB-lite"/>
    </source>
</evidence>
<reference evidence="3" key="1">
    <citation type="journal article" date="2005" name="Nature">
        <title>The map-based sequence of the rice genome.</title>
        <authorList>
            <consortium name="International rice genome sequencing project (IRGSP)"/>
            <person name="Matsumoto T."/>
            <person name="Wu J."/>
            <person name="Kanamori H."/>
            <person name="Katayose Y."/>
            <person name="Fujisawa M."/>
            <person name="Namiki N."/>
            <person name="Mizuno H."/>
            <person name="Yamamoto K."/>
            <person name="Antonio B.A."/>
            <person name="Baba T."/>
            <person name="Sakata K."/>
            <person name="Nagamura Y."/>
            <person name="Aoki H."/>
            <person name="Arikawa K."/>
            <person name="Arita K."/>
            <person name="Bito T."/>
            <person name="Chiden Y."/>
            <person name="Fujitsuka N."/>
            <person name="Fukunaka R."/>
            <person name="Hamada M."/>
            <person name="Harada C."/>
            <person name="Hayashi A."/>
            <person name="Hijishita S."/>
            <person name="Honda M."/>
            <person name="Hosokawa S."/>
            <person name="Ichikawa Y."/>
            <person name="Idonuma A."/>
            <person name="Iijima M."/>
            <person name="Ikeda M."/>
            <person name="Ikeno M."/>
            <person name="Ito K."/>
            <person name="Ito S."/>
            <person name="Ito T."/>
            <person name="Ito Y."/>
            <person name="Ito Y."/>
            <person name="Iwabuchi A."/>
            <person name="Kamiya K."/>
            <person name="Karasawa W."/>
            <person name="Kurita K."/>
            <person name="Katagiri S."/>
            <person name="Kikuta A."/>
            <person name="Kobayashi H."/>
            <person name="Kobayashi N."/>
            <person name="Machita K."/>
            <person name="Maehara T."/>
            <person name="Masukawa M."/>
            <person name="Mizubayashi T."/>
            <person name="Mukai Y."/>
            <person name="Nagasaki H."/>
            <person name="Nagata Y."/>
            <person name="Naito S."/>
            <person name="Nakashima M."/>
            <person name="Nakama Y."/>
            <person name="Nakamichi Y."/>
            <person name="Nakamura M."/>
            <person name="Meguro A."/>
            <person name="Negishi M."/>
            <person name="Ohta I."/>
            <person name="Ohta T."/>
            <person name="Okamoto M."/>
            <person name="Ono N."/>
            <person name="Saji S."/>
            <person name="Sakaguchi M."/>
            <person name="Sakai K."/>
            <person name="Shibata M."/>
            <person name="Shimokawa T."/>
            <person name="Song J."/>
            <person name="Takazaki Y."/>
            <person name="Terasawa K."/>
            <person name="Tsugane M."/>
            <person name="Tsuji K."/>
            <person name="Ueda S."/>
            <person name="Waki K."/>
            <person name="Yamagata H."/>
            <person name="Yamamoto M."/>
            <person name="Yamamoto S."/>
            <person name="Yamane H."/>
            <person name="Yoshiki S."/>
            <person name="Yoshihara R."/>
            <person name="Yukawa K."/>
            <person name="Zhong H."/>
            <person name="Yano M."/>
            <person name="Yuan Q."/>
            <person name="Ouyang S."/>
            <person name="Liu J."/>
            <person name="Jones K.M."/>
            <person name="Gansberger K."/>
            <person name="Moffat K."/>
            <person name="Hill J."/>
            <person name="Bera J."/>
            <person name="Fadrosh D."/>
            <person name="Jin S."/>
            <person name="Johri S."/>
            <person name="Kim M."/>
            <person name="Overton L."/>
            <person name="Reardon M."/>
            <person name="Tsitrin T."/>
            <person name="Vuong H."/>
            <person name="Weaver B."/>
            <person name="Ciecko A."/>
            <person name="Tallon L."/>
            <person name="Jackson J."/>
            <person name="Pai G."/>
            <person name="Aken S.V."/>
            <person name="Utterback T."/>
            <person name="Reidmuller S."/>
            <person name="Feldblyum T."/>
            <person name="Hsiao J."/>
            <person name="Zismann V."/>
            <person name="Iobst S."/>
            <person name="de Vazeille A.R."/>
            <person name="Buell C.R."/>
            <person name="Ying K."/>
            <person name="Li Y."/>
            <person name="Lu T."/>
            <person name="Huang Y."/>
            <person name="Zhao Q."/>
            <person name="Feng Q."/>
            <person name="Zhang L."/>
            <person name="Zhu J."/>
            <person name="Weng Q."/>
            <person name="Mu J."/>
            <person name="Lu Y."/>
            <person name="Fan D."/>
            <person name="Liu Y."/>
            <person name="Guan J."/>
            <person name="Zhang Y."/>
            <person name="Yu S."/>
            <person name="Liu X."/>
            <person name="Zhang Y."/>
            <person name="Hong G."/>
            <person name="Han B."/>
            <person name="Choisne N."/>
            <person name="Demange N."/>
            <person name="Orjeda G."/>
            <person name="Samain S."/>
            <person name="Cattolico L."/>
            <person name="Pelletier E."/>
            <person name="Couloux A."/>
            <person name="Segurens B."/>
            <person name="Wincker P."/>
            <person name="D'Hont A."/>
            <person name="Scarpelli C."/>
            <person name="Weissenbach J."/>
            <person name="Salanoubat M."/>
            <person name="Quetier F."/>
            <person name="Yu Y."/>
            <person name="Kim H.R."/>
            <person name="Rambo T."/>
            <person name="Currie J."/>
            <person name="Collura K."/>
            <person name="Luo M."/>
            <person name="Yang T."/>
            <person name="Ammiraju J.S.S."/>
            <person name="Engler F."/>
            <person name="Soderlund C."/>
            <person name="Wing R.A."/>
            <person name="Palmer L.E."/>
            <person name="de la Bastide M."/>
            <person name="Spiegel L."/>
            <person name="Nascimento L."/>
            <person name="Zutavern T."/>
            <person name="O'Shaughnessy A."/>
            <person name="Dike S."/>
            <person name="Dedhia N."/>
            <person name="Preston R."/>
            <person name="Balija V."/>
            <person name="McCombie W.R."/>
            <person name="Chow T."/>
            <person name="Chen H."/>
            <person name="Chung M."/>
            <person name="Chen C."/>
            <person name="Shaw J."/>
            <person name="Wu H."/>
            <person name="Hsiao K."/>
            <person name="Chao Y."/>
            <person name="Chu M."/>
            <person name="Cheng C."/>
            <person name="Hour A."/>
            <person name="Lee P."/>
            <person name="Lin S."/>
            <person name="Lin Y."/>
            <person name="Liou J."/>
            <person name="Liu S."/>
            <person name="Hsing Y."/>
            <person name="Raghuvanshi S."/>
            <person name="Mohanty A."/>
            <person name="Bharti A.K."/>
            <person name="Gaur A."/>
            <person name="Gupta V."/>
            <person name="Kumar D."/>
            <person name="Ravi V."/>
            <person name="Vij S."/>
            <person name="Kapur A."/>
            <person name="Khurana P."/>
            <person name="Khurana P."/>
            <person name="Khurana J.P."/>
            <person name="Tyagi A.K."/>
            <person name="Gaikwad K."/>
            <person name="Singh A."/>
            <person name="Dalal V."/>
            <person name="Srivastava S."/>
            <person name="Dixit A."/>
            <person name="Pal A.K."/>
            <person name="Ghazi I.A."/>
            <person name="Yadav M."/>
            <person name="Pandit A."/>
            <person name="Bhargava A."/>
            <person name="Sureshbabu K."/>
            <person name="Batra K."/>
            <person name="Sharma T.R."/>
            <person name="Mohapatra T."/>
            <person name="Singh N.K."/>
            <person name="Messing J."/>
            <person name="Nelson A.B."/>
            <person name="Fuks G."/>
            <person name="Kavchok S."/>
            <person name="Keizer G."/>
            <person name="Linton E."/>
            <person name="Llaca V."/>
            <person name="Song R."/>
            <person name="Tanyolac B."/>
            <person name="Young S."/>
            <person name="Ho-Il K."/>
            <person name="Hahn J.H."/>
            <person name="Sangsakoo G."/>
            <person name="Vanavichit A."/>
            <person name="de Mattos Luiz.A.T."/>
            <person name="Zimmer P.D."/>
            <person name="Malone G."/>
            <person name="Dellagostin O."/>
            <person name="de Oliveira A.C."/>
            <person name="Bevan M."/>
            <person name="Bancroft I."/>
            <person name="Minx P."/>
            <person name="Cordum H."/>
            <person name="Wilson R."/>
            <person name="Cheng Z."/>
            <person name="Jin W."/>
            <person name="Jiang J."/>
            <person name="Leong S.A."/>
            <person name="Iwama H."/>
            <person name="Gojobori T."/>
            <person name="Itoh T."/>
            <person name="Niimura Y."/>
            <person name="Fujii Y."/>
            <person name="Habara T."/>
            <person name="Sakai H."/>
            <person name="Sato Y."/>
            <person name="Wilson G."/>
            <person name="Kumar K."/>
            <person name="McCouch S."/>
            <person name="Juretic N."/>
            <person name="Hoen D."/>
            <person name="Wright S."/>
            <person name="Bruskiewich R."/>
            <person name="Bureau T."/>
            <person name="Miyao A."/>
            <person name="Hirochika H."/>
            <person name="Nishikawa T."/>
            <person name="Kadowaki K."/>
            <person name="Sugiura M."/>
            <person name="Burr B."/>
            <person name="Sasaki T."/>
        </authorList>
    </citation>
    <scope>NUCLEOTIDE SEQUENCE [LARGE SCALE GENOMIC DNA]</scope>
    <source>
        <strain evidence="3">cv. Nipponbare</strain>
    </source>
</reference>
<feature type="region of interest" description="Disordered" evidence="1">
    <location>
        <begin position="1"/>
        <end position="30"/>
    </location>
</feature>
<proteinExistence type="predicted"/>
<accession>Q9FNZ9</accession>
<dbReference type="AlphaFoldDB" id="Q9FNZ9"/>
<feature type="region of interest" description="Disordered" evidence="1">
    <location>
        <begin position="63"/>
        <end position="84"/>
    </location>
</feature>
<evidence type="ECO:0000313" key="3">
    <source>
        <dbReference type="Proteomes" id="UP000000763"/>
    </source>
</evidence>
<feature type="compositionally biased region" description="Basic and acidic residues" evidence="1">
    <location>
        <begin position="7"/>
        <end position="29"/>
    </location>
</feature>
<dbReference type="Proteomes" id="UP000000763">
    <property type="component" value="Chromosome 6"/>
</dbReference>
<organism evidence="2 3">
    <name type="scientific">Oryza sativa subsp. japonica</name>
    <name type="common">Rice</name>
    <dbReference type="NCBI Taxonomy" id="39947"/>
    <lineage>
        <taxon>Eukaryota</taxon>
        <taxon>Viridiplantae</taxon>
        <taxon>Streptophyta</taxon>
        <taxon>Embryophyta</taxon>
        <taxon>Tracheophyta</taxon>
        <taxon>Spermatophyta</taxon>
        <taxon>Magnoliopsida</taxon>
        <taxon>Liliopsida</taxon>
        <taxon>Poales</taxon>
        <taxon>Poaceae</taxon>
        <taxon>BOP clade</taxon>
        <taxon>Oryzoideae</taxon>
        <taxon>Oryzeae</taxon>
        <taxon>Oryzinae</taxon>
        <taxon>Oryza</taxon>
        <taxon>Oryza sativa</taxon>
    </lineage>
</organism>
<sequence length="84" mass="9256">MPNLPSEKSDRYTHRGDHEGGASHVDRFNARRSARHVAALWGHPSRASQSLSINPARPHLQLERARGSVHVTSGALERTTPDVT</sequence>
<name>Q9FNZ9_ORYSJ</name>
<reference evidence="3" key="2">
    <citation type="journal article" date="2008" name="Nucleic Acids Res.">
        <title>The rice annotation project database (RAP-DB): 2008 update.</title>
        <authorList>
            <consortium name="The rice annotation project (RAP)"/>
        </authorList>
    </citation>
    <scope>GENOME REANNOTATION</scope>
    <source>
        <strain evidence="3">cv. Nipponbare</strain>
    </source>
</reference>